<dbReference type="EMBL" id="OIVN01004911">
    <property type="protein sequence ID" value="SPD19934.1"/>
    <property type="molecule type" value="Genomic_DNA"/>
</dbReference>
<accession>A0A2N9I749</accession>
<organism evidence="2">
    <name type="scientific">Fagus sylvatica</name>
    <name type="common">Beechnut</name>
    <dbReference type="NCBI Taxonomy" id="28930"/>
    <lineage>
        <taxon>Eukaryota</taxon>
        <taxon>Viridiplantae</taxon>
        <taxon>Streptophyta</taxon>
        <taxon>Embryophyta</taxon>
        <taxon>Tracheophyta</taxon>
        <taxon>Spermatophyta</taxon>
        <taxon>Magnoliopsida</taxon>
        <taxon>eudicotyledons</taxon>
        <taxon>Gunneridae</taxon>
        <taxon>Pentapetalae</taxon>
        <taxon>rosids</taxon>
        <taxon>fabids</taxon>
        <taxon>Fagales</taxon>
        <taxon>Fagaceae</taxon>
        <taxon>Fagus</taxon>
    </lineage>
</organism>
<dbReference type="GO" id="GO:0015074">
    <property type="term" value="P:DNA integration"/>
    <property type="evidence" value="ECO:0007669"/>
    <property type="project" value="InterPro"/>
</dbReference>
<reference evidence="2" key="1">
    <citation type="submission" date="2018-02" db="EMBL/GenBank/DDBJ databases">
        <authorList>
            <person name="Cohen D.B."/>
            <person name="Kent A.D."/>
        </authorList>
    </citation>
    <scope>NUCLEOTIDE SEQUENCE</scope>
</reference>
<sequence length="1343" mass="149807">MLQNPNNSIQPDFYTNKISDFLALKAAACHLHQDSKGVWDDLKERYSQSNGPRVFHLKQAISSLKQEQYDVSSYYTVLKSLWDEFLNYRPIPGCSCGAKCICDLSKTLTNYQHYDYVLSFLMGLNESFAQVRSQILLMEPLPSINKVFALVQQEEKQRGAGILPLPTVGSTALLSRMDNAIVPYNGNAVSTTYNGIQLPNVYSGAQLPSPYNGSQLAIGYNAAQITQTPTSNTPNTTALYNGFNGLTAAYLSQMDNGRPSQYGKNKVSTSYAHQVTGPFIQEPPDNPQNLSHLANQCQQFLNMLTTQVQHISPSNEASTSQTHHAATLVASKQPTHAFLGMAIKSSEWIIDIGATDHMVISTPFFTTMTVVIDVNVTLPNGISVLDLLLWRMIGLGKQRDGLYILQQSVDLTKVASVSPSHAAFTHSLYSLSSITHSTNTLHTWHCRLGHPSHSRLSFLSNVLPDVSFPSNNSATFICNVCPLAKQKRLSFPNHNHVSPSSFDLIHVDIWGPYHVPTVEGYRYFLTLVDDHSRTTWLYLMKSKSEARPLLESFIIMIHTQFNCHVKIVRSDNGQEFNLSSFYASKGIEHQHSCVETPQQNSVVERKHQHILNVARSLYFQSHLPVKYWGNATQTAIYLINRLPCPLLSNKSPYEVLLHKPPLYSHRTKFDPRARACVFLGYPPGVKGYKLLDLTTHQYLISRDVIFHEQVFPFHSLNPSPIDCSTFLFTTPDSTSPSSPIPDCVLPTALNDSVFTSFPSHCDNSSPSTTILPSCSPLHTSVNSCPSVPSSSPLPLRRTTRPSHKPNYLQDYHCQLAIFASPDFPSSSANDSVPTGTPYTLSYSNLSSAHKSYALALSTLPEPSSYTQANQYSHWREAMLAELKALEANNTWVLTPLPEGKQPIGCKWVYKVKLKADGSLERYKARLVAKGYTQQEGLDYSETFSPVAKFTFVRLLLAIAIVKGWSLTQLDVNNAFLHGDLHEEVYMMLPPGFDSKGETNQVYKLQKSLYGLKQVSRQWFEQFSSTIIIQGFIQSKFDYSLFTRSKGSSFIALLVYVDDILIASNDPKAVTQLKDCLDTQFKLKDLGNLKFFLGLEVARSSKGISLCQRKYALEILSDSGLLGSKPVTTSMEQNIKLSALDGTPLEDASIYRRLVGRLLYLTVTRPNISYSVQKLSQFLAKPTDCHLNAAYKVLKYIKATPGQGLFFPSSSSLHLKAFSDSDWAGCPDSRRSVTSYCVFLGDSLISWKSKKQHTVSRSSAEAEYRAMAAAVCELMWLLPLLTDLQVSHPQETLLFCDSQAALHIAANPVYHERTKHIELDCHLIQGVNARMMFYSDRELEAAAA</sequence>
<dbReference type="InterPro" id="IPR025724">
    <property type="entry name" value="GAG-pre-integrase_dom"/>
</dbReference>
<evidence type="ECO:0000259" key="1">
    <source>
        <dbReference type="PROSITE" id="PS50994"/>
    </source>
</evidence>
<dbReference type="InterPro" id="IPR001584">
    <property type="entry name" value="Integrase_cat-core"/>
</dbReference>
<dbReference type="Gene3D" id="3.30.420.10">
    <property type="entry name" value="Ribonuclease H-like superfamily/Ribonuclease H"/>
    <property type="match status" value="1"/>
</dbReference>
<dbReference type="Pfam" id="PF13976">
    <property type="entry name" value="gag_pre-integrs"/>
    <property type="match status" value="1"/>
</dbReference>
<dbReference type="Pfam" id="PF25597">
    <property type="entry name" value="SH3_retrovirus"/>
    <property type="match status" value="1"/>
</dbReference>
<name>A0A2N9I749_FAGSY</name>
<dbReference type="CDD" id="cd09272">
    <property type="entry name" value="RNase_HI_RT_Ty1"/>
    <property type="match status" value="1"/>
</dbReference>
<gene>
    <name evidence="2" type="ORF">FSB_LOCUS47816</name>
</gene>
<evidence type="ECO:0000313" key="2">
    <source>
        <dbReference type="EMBL" id="SPD19934.1"/>
    </source>
</evidence>
<dbReference type="SUPFAM" id="SSF53098">
    <property type="entry name" value="Ribonuclease H-like"/>
    <property type="match status" value="1"/>
</dbReference>
<dbReference type="InterPro" id="IPR013103">
    <property type="entry name" value="RVT_2"/>
</dbReference>
<dbReference type="GO" id="GO:0003676">
    <property type="term" value="F:nucleic acid binding"/>
    <property type="evidence" value="ECO:0007669"/>
    <property type="project" value="InterPro"/>
</dbReference>
<proteinExistence type="predicted"/>
<dbReference type="InterPro" id="IPR043502">
    <property type="entry name" value="DNA/RNA_pol_sf"/>
</dbReference>
<dbReference type="PANTHER" id="PTHR11439:SF470">
    <property type="entry name" value="CYSTEINE-RICH RLK (RECEPTOR-LIKE PROTEIN KINASE) 8"/>
    <property type="match status" value="1"/>
</dbReference>
<dbReference type="PANTHER" id="PTHR11439">
    <property type="entry name" value="GAG-POL-RELATED RETROTRANSPOSON"/>
    <property type="match status" value="1"/>
</dbReference>
<dbReference type="SUPFAM" id="SSF56672">
    <property type="entry name" value="DNA/RNA polymerases"/>
    <property type="match status" value="1"/>
</dbReference>
<dbReference type="InterPro" id="IPR012337">
    <property type="entry name" value="RNaseH-like_sf"/>
</dbReference>
<protein>
    <recommendedName>
        <fullName evidence="1">Integrase catalytic domain-containing protein</fullName>
    </recommendedName>
</protein>
<dbReference type="InterPro" id="IPR057670">
    <property type="entry name" value="SH3_retrovirus"/>
</dbReference>
<feature type="domain" description="Integrase catalytic" evidence="1">
    <location>
        <begin position="488"/>
        <end position="660"/>
    </location>
</feature>
<dbReference type="InterPro" id="IPR036397">
    <property type="entry name" value="RNaseH_sf"/>
</dbReference>
<dbReference type="Pfam" id="PF07727">
    <property type="entry name" value="RVT_2"/>
    <property type="match status" value="1"/>
</dbReference>
<dbReference type="PROSITE" id="PS50994">
    <property type="entry name" value="INTEGRASE"/>
    <property type="match status" value="1"/>
</dbReference>
<dbReference type="Pfam" id="PF00665">
    <property type="entry name" value="rve"/>
    <property type="match status" value="1"/>
</dbReference>